<organism evidence="1">
    <name type="scientific">Arundo donax</name>
    <name type="common">Giant reed</name>
    <name type="synonym">Donax arundinaceus</name>
    <dbReference type="NCBI Taxonomy" id="35708"/>
    <lineage>
        <taxon>Eukaryota</taxon>
        <taxon>Viridiplantae</taxon>
        <taxon>Streptophyta</taxon>
        <taxon>Embryophyta</taxon>
        <taxon>Tracheophyta</taxon>
        <taxon>Spermatophyta</taxon>
        <taxon>Magnoliopsida</taxon>
        <taxon>Liliopsida</taxon>
        <taxon>Poales</taxon>
        <taxon>Poaceae</taxon>
        <taxon>PACMAD clade</taxon>
        <taxon>Arundinoideae</taxon>
        <taxon>Arundineae</taxon>
        <taxon>Arundo</taxon>
    </lineage>
</organism>
<dbReference type="AlphaFoldDB" id="A0A0A9B1U9"/>
<sequence>MVGFFLRTFSLRWLCCCKRIYAASSE</sequence>
<evidence type="ECO:0000313" key="1">
    <source>
        <dbReference type="EMBL" id="JAD55105.1"/>
    </source>
</evidence>
<name>A0A0A9B1U9_ARUDO</name>
<accession>A0A0A9B1U9</accession>
<proteinExistence type="predicted"/>
<reference evidence="1" key="1">
    <citation type="submission" date="2014-09" db="EMBL/GenBank/DDBJ databases">
        <authorList>
            <person name="Magalhaes I.L.F."/>
            <person name="Oliveira U."/>
            <person name="Santos F.R."/>
            <person name="Vidigal T.H.D.A."/>
            <person name="Brescovit A.D."/>
            <person name="Santos A.J."/>
        </authorList>
    </citation>
    <scope>NUCLEOTIDE SEQUENCE</scope>
    <source>
        <tissue evidence="1">Shoot tissue taken approximately 20 cm above the soil surface</tissue>
    </source>
</reference>
<dbReference type="EMBL" id="GBRH01242790">
    <property type="protein sequence ID" value="JAD55105.1"/>
    <property type="molecule type" value="Transcribed_RNA"/>
</dbReference>
<protein>
    <submittedName>
        <fullName evidence="1">Uncharacterized protein</fullName>
    </submittedName>
</protein>
<reference evidence="1" key="2">
    <citation type="journal article" date="2015" name="Data Brief">
        <title>Shoot transcriptome of the giant reed, Arundo donax.</title>
        <authorList>
            <person name="Barrero R.A."/>
            <person name="Guerrero F.D."/>
            <person name="Moolhuijzen P."/>
            <person name="Goolsby J.A."/>
            <person name="Tidwell J."/>
            <person name="Bellgard S.E."/>
            <person name="Bellgard M.I."/>
        </authorList>
    </citation>
    <scope>NUCLEOTIDE SEQUENCE</scope>
    <source>
        <tissue evidence="1">Shoot tissue taken approximately 20 cm above the soil surface</tissue>
    </source>
</reference>